<comment type="caution">
    <text evidence="1">The sequence shown here is derived from an EMBL/GenBank/DDBJ whole genome shotgun (WGS) entry which is preliminary data.</text>
</comment>
<dbReference type="Proteomes" id="UP000821837">
    <property type="component" value="Unassembled WGS sequence"/>
</dbReference>
<reference evidence="1" key="2">
    <citation type="submission" date="2021-09" db="EMBL/GenBank/DDBJ databases">
        <authorList>
            <person name="Jia N."/>
            <person name="Wang J."/>
            <person name="Shi W."/>
            <person name="Du L."/>
            <person name="Sun Y."/>
            <person name="Zhan W."/>
            <person name="Jiang J."/>
            <person name="Wang Q."/>
            <person name="Zhang B."/>
            <person name="Ji P."/>
            <person name="Sakyi L.B."/>
            <person name="Cui X."/>
            <person name="Yuan T."/>
            <person name="Jiang B."/>
            <person name="Yang W."/>
            <person name="Lam T.T.-Y."/>
            <person name="Chang Q."/>
            <person name="Ding S."/>
            <person name="Wang X."/>
            <person name="Zhu J."/>
            <person name="Ruan X."/>
            <person name="Zhao L."/>
            <person name="Wei J."/>
            <person name="Que T."/>
            <person name="Du C."/>
            <person name="Cheng J."/>
            <person name="Dai P."/>
            <person name="Han X."/>
            <person name="Huang E."/>
            <person name="Gao Y."/>
            <person name="Liu J."/>
            <person name="Shao H."/>
            <person name="Ye R."/>
            <person name="Li L."/>
            <person name="Wei W."/>
            <person name="Wang X."/>
            <person name="Wang C."/>
            <person name="Huo Q."/>
            <person name="Li W."/>
            <person name="Guo W."/>
            <person name="Chen H."/>
            <person name="Chen S."/>
            <person name="Zhou L."/>
            <person name="Zhou L."/>
            <person name="Ni X."/>
            <person name="Tian J."/>
            <person name="Zhou Y."/>
            <person name="Sheng Y."/>
            <person name="Liu T."/>
            <person name="Pan Y."/>
            <person name="Xia L."/>
            <person name="Li J."/>
            <person name="Zhao F."/>
            <person name="Cao W."/>
        </authorList>
    </citation>
    <scope>NUCLEOTIDE SEQUENCE</scope>
    <source>
        <strain evidence="1">Rsan-2018</strain>
        <tissue evidence="1">Larvae</tissue>
    </source>
</reference>
<dbReference type="EMBL" id="JABSTV010001248">
    <property type="protein sequence ID" value="KAH7967890.1"/>
    <property type="molecule type" value="Genomic_DNA"/>
</dbReference>
<dbReference type="PANTHER" id="PTHR22954">
    <property type="entry name" value="RETROVIRAL PROTEASE-RELATED"/>
    <property type="match status" value="1"/>
</dbReference>
<evidence type="ECO:0000313" key="2">
    <source>
        <dbReference type="Proteomes" id="UP000821837"/>
    </source>
</evidence>
<sequence>MSKAGSFLLERRIIGVDDDCARAATRRKTEKEDEVAGSSRIEDGMLGLGLGPEATLPNANAGGGQYLSTNEVSDSSPRVVGITPIKGVVPRHRTVVLPKLQIPTFSGPLRDWQSFWDHFSATIHLNEEFLQIEKFKYLLTYLTGAAKTAIKGIRLTEDNYGITIKTLAERFGRHDSLINEHVDRLLALAPVKLRLLYDKVQFRVSALTGLGVSPDQYNVLLNHVLIKCLPDDLAIVYRQKAKEAPQDTSVVQPSCISPYKREDSGSGRATHRCTIHQNAASDICPSALSGLNARKPAHIYSRRCLKGPQVPGYWKRGAFLGYVRPLEASQIMRSRRVALTLRGQRRDIAVTVEALEAPEVCTVTIPPISSTVLERLCGNNYDVADDFYADAWHSQEISVLLGSDVYWKVATGRIDCLTSDLTAVETKFGCTVQGTMELAGSSTPYERSIPEMQHDFPYSLVVIDSGPPFFLDSSPDELQPLTPSHLLGRCLRCLLQEASISHGTSSTREYLLRRARYHIRTTGLLMNYLGYAKVTWGLCMTTAHVRYY</sequence>
<dbReference type="InterPro" id="IPR005312">
    <property type="entry name" value="DUF1759"/>
</dbReference>
<gene>
    <name evidence="1" type="ORF">HPB52_003797</name>
</gene>
<keyword evidence="2" id="KW-1185">Reference proteome</keyword>
<protein>
    <submittedName>
        <fullName evidence="1">Uncharacterized protein</fullName>
    </submittedName>
</protein>
<organism evidence="1 2">
    <name type="scientific">Rhipicephalus sanguineus</name>
    <name type="common">Brown dog tick</name>
    <name type="synonym">Ixodes sanguineus</name>
    <dbReference type="NCBI Taxonomy" id="34632"/>
    <lineage>
        <taxon>Eukaryota</taxon>
        <taxon>Metazoa</taxon>
        <taxon>Ecdysozoa</taxon>
        <taxon>Arthropoda</taxon>
        <taxon>Chelicerata</taxon>
        <taxon>Arachnida</taxon>
        <taxon>Acari</taxon>
        <taxon>Parasitiformes</taxon>
        <taxon>Ixodida</taxon>
        <taxon>Ixodoidea</taxon>
        <taxon>Ixodidae</taxon>
        <taxon>Rhipicephalinae</taxon>
        <taxon>Rhipicephalus</taxon>
        <taxon>Rhipicephalus</taxon>
    </lineage>
</organism>
<reference evidence="1" key="1">
    <citation type="journal article" date="2020" name="Cell">
        <title>Large-Scale Comparative Analyses of Tick Genomes Elucidate Their Genetic Diversity and Vector Capacities.</title>
        <authorList>
            <consortium name="Tick Genome and Microbiome Consortium (TIGMIC)"/>
            <person name="Jia N."/>
            <person name="Wang J."/>
            <person name="Shi W."/>
            <person name="Du L."/>
            <person name="Sun Y."/>
            <person name="Zhan W."/>
            <person name="Jiang J.F."/>
            <person name="Wang Q."/>
            <person name="Zhang B."/>
            <person name="Ji P."/>
            <person name="Bell-Sakyi L."/>
            <person name="Cui X.M."/>
            <person name="Yuan T.T."/>
            <person name="Jiang B.G."/>
            <person name="Yang W.F."/>
            <person name="Lam T.T."/>
            <person name="Chang Q.C."/>
            <person name="Ding S.J."/>
            <person name="Wang X.J."/>
            <person name="Zhu J.G."/>
            <person name="Ruan X.D."/>
            <person name="Zhao L."/>
            <person name="Wei J.T."/>
            <person name="Ye R.Z."/>
            <person name="Que T.C."/>
            <person name="Du C.H."/>
            <person name="Zhou Y.H."/>
            <person name="Cheng J.X."/>
            <person name="Dai P.F."/>
            <person name="Guo W.B."/>
            <person name="Han X.H."/>
            <person name="Huang E.J."/>
            <person name="Li L.F."/>
            <person name="Wei W."/>
            <person name="Gao Y.C."/>
            <person name="Liu J.Z."/>
            <person name="Shao H.Z."/>
            <person name="Wang X."/>
            <person name="Wang C.C."/>
            <person name="Yang T.C."/>
            <person name="Huo Q.B."/>
            <person name="Li W."/>
            <person name="Chen H.Y."/>
            <person name="Chen S.E."/>
            <person name="Zhou L.G."/>
            <person name="Ni X.B."/>
            <person name="Tian J.H."/>
            <person name="Sheng Y."/>
            <person name="Liu T."/>
            <person name="Pan Y.S."/>
            <person name="Xia L.Y."/>
            <person name="Li J."/>
            <person name="Zhao F."/>
            <person name="Cao W.C."/>
        </authorList>
    </citation>
    <scope>NUCLEOTIDE SEQUENCE</scope>
    <source>
        <strain evidence="1">Rsan-2018</strain>
    </source>
</reference>
<dbReference type="AlphaFoldDB" id="A0A9D4T1C4"/>
<dbReference type="Pfam" id="PF03564">
    <property type="entry name" value="DUF1759"/>
    <property type="match status" value="1"/>
</dbReference>
<accession>A0A9D4T1C4</accession>
<proteinExistence type="predicted"/>
<dbReference type="PANTHER" id="PTHR22954:SF3">
    <property type="entry name" value="PROTEIN CBG08539"/>
    <property type="match status" value="1"/>
</dbReference>
<name>A0A9D4T1C4_RHISA</name>
<dbReference type="VEuPathDB" id="VectorBase:RSAN_025975"/>
<dbReference type="VEuPathDB" id="VectorBase:RSAN_040779"/>
<evidence type="ECO:0000313" key="1">
    <source>
        <dbReference type="EMBL" id="KAH7967890.1"/>
    </source>
</evidence>